<dbReference type="Pfam" id="PF00480">
    <property type="entry name" value="ROK"/>
    <property type="match status" value="1"/>
</dbReference>
<proteinExistence type="inferred from homology"/>
<dbReference type="PANTHER" id="PTHR18964">
    <property type="entry name" value="ROK (REPRESSOR, ORF, KINASE) FAMILY"/>
    <property type="match status" value="1"/>
</dbReference>
<dbReference type="Gene3D" id="3.30.420.40">
    <property type="match status" value="2"/>
</dbReference>
<organism evidence="2 3">
    <name type="scientific">Spirilliplanes yamanashiensis</name>
    <dbReference type="NCBI Taxonomy" id="42233"/>
    <lineage>
        <taxon>Bacteria</taxon>
        <taxon>Bacillati</taxon>
        <taxon>Actinomycetota</taxon>
        <taxon>Actinomycetes</taxon>
        <taxon>Micromonosporales</taxon>
        <taxon>Micromonosporaceae</taxon>
        <taxon>Spirilliplanes</taxon>
    </lineage>
</organism>
<reference evidence="2" key="1">
    <citation type="submission" date="2021-01" db="EMBL/GenBank/DDBJ databases">
        <title>Whole genome shotgun sequence of Spirilliplanes yamanashiensis NBRC 15828.</title>
        <authorList>
            <person name="Komaki H."/>
            <person name="Tamura T."/>
        </authorList>
    </citation>
    <scope>NUCLEOTIDE SEQUENCE</scope>
    <source>
        <strain evidence="2">NBRC 15828</strain>
    </source>
</reference>
<comment type="similarity">
    <text evidence="1">Belongs to the ROK (NagC/XylR) family.</text>
</comment>
<dbReference type="InterPro" id="IPR036388">
    <property type="entry name" value="WH-like_DNA-bd_sf"/>
</dbReference>
<name>A0A8J3YCM6_9ACTN</name>
<dbReference type="AlphaFoldDB" id="A0A8J3YCM6"/>
<evidence type="ECO:0000256" key="1">
    <source>
        <dbReference type="ARBA" id="ARBA00006479"/>
    </source>
</evidence>
<gene>
    <name evidence="2" type="ORF">Sya03_46250</name>
</gene>
<dbReference type="RefSeq" id="WP_203940477.1">
    <property type="nucleotide sequence ID" value="NZ_BAAAGJ010000011.1"/>
</dbReference>
<comment type="caution">
    <text evidence="2">The sequence shown here is derived from an EMBL/GenBank/DDBJ whole genome shotgun (WGS) entry which is preliminary data.</text>
</comment>
<dbReference type="Gene3D" id="1.10.10.10">
    <property type="entry name" value="Winged helix-like DNA-binding domain superfamily/Winged helix DNA-binding domain"/>
    <property type="match status" value="1"/>
</dbReference>
<dbReference type="SUPFAM" id="SSF53067">
    <property type="entry name" value="Actin-like ATPase domain"/>
    <property type="match status" value="1"/>
</dbReference>
<protein>
    <submittedName>
        <fullName evidence="2">Xylose repressor</fullName>
    </submittedName>
</protein>
<dbReference type="Proteomes" id="UP000652013">
    <property type="component" value="Unassembled WGS sequence"/>
</dbReference>
<dbReference type="InterPro" id="IPR043129">
    <property type="entry name" value="ATPase_NBD"/>
</dbReference>
<dbReference type="InterPro" id="IPR036390">
    <property type="entry name" value="WH_DNA-bd_sf"/>
</dbReference>
<dbReference type="PANTHER" id="PTHR18964:SF149">
    <property type="entry name" value="BIFUNCTIONAL UDP-N-ACETYLGLUCOSAMINE 2-EPIMERASE_N-ACETYLMANNOSAMINE KINASE"/>
    <property type="match status" value="1"/>
</dbReference>
<dbReference type="SUPFAM" id="SSF46785">
    <property type="entry name" value="Winged helix' DNA-binding domain"/>
    <property type="match status" value="1"/>
</dbReference>
<dbReference type="EMBL" id="BOOY01000032">
    <property type="protein sequence ID" value="GIJ05273.1"/>
    <property type="molecule type" value="Genomic_DNA"/>
</dbReference>
<dbReference type="InterPro" id="IPR000600">
    <property type="entry name" value="ROK"/>
</dbReference>
<evidence type="ECO:0000313" key="2">
    <source>
        <dbReference type="EMBL" id="GIJ05273.1"/>
    </source>
</evidence>
<sequence length="383" mass="39138">MASTARWQTAAQVLAQVRRRPGITRATMAQELHLSSGLATEITARLRALRLIAETPAPPRGRGRPTTVLGPHPGGPLVAAVELRHEDWRCAVAGLDGRLAGEVTRRHRGRDPRAVLGAIRAGLAELRAAHGDRLRAVSLAAAGTVHDEHLVQSATLGWGPVDLTGLTGLPLLFGNDATLAGVAEARTGAATAAGTALHLIVETGIGGTLTVGGRPATGAHGAAGEYGHLPFGDRARRCPCGARGCWDLDVDGRALARHLGADEPADPRSYARAVLDRTDPAARAALSTVAAALGSGIAGLVNLHDPDTVTLGGLGAPLRAADPGAFAAAYTDGLMAFHRTQPPPVVDATHGDDGPLHGAALLGLDHITSEAGLAAWAADVTGR</sequence>
<keyword evidence="3" id="KW-1185">Reference proteome</keyword>
<accession>A0A8J3YCM6</accession>
<evidence type="ECO:0000313" key="3">
    <source>
        <dbReference type="Proteomes" id="UP000652013"/>
    </source>
</evidence>